<evidence type="ECO:0000313" key="1">
    <source>
        <dbReference type="EMBL" id="KJY68809.1"/>
    </source>
</evidence>
<name>A0A837G101_9VIBR</name>
<dbReference type="InterPro" id="IPR009875">
    <property type="entry name" value="PilZ_domain"/>
</dbReference>
<comment type="caution">
    <text evidence="1">The sequence shown here is derived from an EMBL/GenBank/DDBJ whole genome shotgun (WGS) entry which is preliminary data.</text>
</comment>
<dbReference type="GO" id="GO:0035438">
    <property type="term" value="F:cyclic-di-GMP binding"/>
    <property type="evidence" value="ECO:0007669"/>
    <property type="project" value="InterPro"/>
</dbReference>
<dbReference type="SUPFAM" id="SSF141371">
    <property type="entry name" value="PilZ domain-like"/>
    <property type="match status" value="1"/>
</dbReference>
<protein>
    <submittedName>
        <fullName evidence="1">Pilus assembly protein PilZ</fullName>
    </submittedName>
</protein>
<dbReference type="AlphaFoldDB" id="A0A837G101"/>
<accession>A0A837G101</accession>
<dbReference type="EMBL" id="JXXR01000021">
    <property type="protein sequence ID" value="KJY68809.1"/>
    <property type="molecule type" value="Genomic_DNA"/>
</dbReference>
<proteinExistence type="predicted"/>
<reference evidence="1" key="1">
    <citation type="journal article" date="2015" name="BMC Genomics">
        <title>Genome mining reveals unlocked bioactive potential of marine Gram-negative bacteria.</title>
        <authorList>
            <person name="Machado H."/>
            <person name="Sonnenschein E.C."/>
            <person name="Melchiorsen J."/>
            <person name="Gram L."/>
        </authorList>
    </citation>
    <scope>NUCLEOTIDE SEQUENCE</scope>
    <source>
        <strain evidence="1">S2052</strain>
    </source>
</reference>
<gene>
    <name evidence="1" type="ORF">TW71_19850</name>
</gene>
<dbReference type="RefSeq" id="WP_045987057.1">
    <property type="nucleotide sequence ID" value="NZ_CP063051.1"/>
</dbReference>
<dbReference type="Pfam" id="PF07238">
    <property type="entry name" value="PilZ"/>
    <property type="match status" value="2"/>
</dbReference>
<organism evidence="1">
    <name type="scientific">Vibrio coralliilyticus</name>
    <dbReference type="NCBI Taxonomy" id="190893"/>
    <lineage>
        <taxon>Bacteria</taxon>
        <taxon>Pseudomonadati</taxon>
        <taxon>Pseudomonadota</taxon>
        <taxon>Gammaproteobacteria</taxon>
        <taxon>Vibrionales</taxon>
        <taxon>Vibrionaceae</taxon>
        <taxon>Vibrio</taxon>
    </lineage>
</organism>
<sequence>MQQPEILSLAERLIPAYNSDDFEYLLAQMTEGEAPSVKILVKMELNRVMAPCTKSVDLRGRVKGECREYELDGVKHWLDDVAFNAYHKNTRKFGGYTEGVWEALCNTHNNFRVMQKRGKPQGIEFSEKSTAYDVEAINLGYDLKRRENRLKLSSQIEFKVNKDQLVHATTVDISPSGAKFKVPSAFNYKLGEIIAVRFVELARNSEVERLDTPINYRIVGIDESYENDAVKYLRLLKLDETTVVEEVIEDQLKNDSQRSRHDNQDKVIRARSRGYEHTFLKHTSNLPVFFSGNELKLALMTENNQPIWHYWQDERNQQALTTLFNKERIEHLTKPGMRGSNNVFYSFTHEHQGKTLFFSMMMPEATRQVRQLFWHVGAKKESWRAFRLHVFELSDIERSELANHSTELDFETKSLTHCGILQELSTEATNRDYLLTEKPRLPSSELNRFRHARNPESNPVCLYFDAKSRRKEPRFQFRSPIEMTCNQNIAHAGVTLDISKRGISVALTSPSSLKAGETCSVNFKELSLYDKKLPLDSVPYTVVRISPGGKRLQLVMQEDSNTMRTIAFFGKLIEHNQDKLIAKKELLPSNLLLEGLHDILLDKIVSSPIFVEKRGKNLKPRVIGVNFPLAPHLVVLAKLGQEENFSLEPIYKGHTNTLLAQPMRRIDGAQPKFQEVYLSTTQFGTRIQSYESKLVSEFDSLKERVAFIKNAQSMGEFYALRVCSAPVFDPMSALLQEDLKELAPISMHQARSLEKEINGIMGYGEITDITEEVLIRLELTK</sequence>
<dbReference type="Gene3D" id="2.40.10.220">
    <property type="entry name" value="predicted glycosyltransferase like domains"/>
    <property type="match status" value="1"/>
</dbReference>